<accession>A0A381PZC5</accession>
<dbReference type="Gene3D" id="3.40.50.970">
    <property type="match status" value="2"/>
</dbReference>
<keyword evidence="2 3" id="KW-0786">Thiamine pyrophosphate</keyword>
<feature type="domain" description="Thiamine pyrophosphate enzyme TPP-binding" evidence="5">
    <location>
        <begin position="388"/>
        <end position="526"/>
    </location>
</feature>
<proteinExistence type="inferred from homology"/>
<dbReference type="Pfam" id="PF02775">
    <property type="entry name" value="TPP_enzyme_C"/>
    <property type="match status" value="1"/>
</dbReference>
<evidence type="ECO:0000259" key="4">
    <source>
        <dbReference type="Pfam" id="PF00205"/>
    </source>
</evidence>
<dbReference type="GO" id="GO:0009097">
    <property type="term" value="P:isoleucine biosynthetic process"/>
    <property type="evidence" value="ECO:0007669"/>
    <property type="project" value="TreeGrafter"/>
</dbReference>
<dbReference type="GO" id="GO:0003984">
    <property type="term" value="F:acetolactate synthase activity"/>
    <property type="evidence" value="ECO:0007669"/>
    <property type="project" value="TreeGrafter"/>
</dbReference>
<dbReference type="InterPro" id="IPR045229">
    <property type="entry name" value="TPP_enz"/>
</dbReference>
<dbReference type="InterPro" id="IPR029061">
    <property type="entry name" value="THDP-binding"/>
</dbReference>
<dbReference type="SUPFAM" id="SSF52518">
    <property type="entry name" value="Thiamin diphosphate-binding fold (THDP-binding)"/>
    <property type="match status" value="2"/>
</dbReference>
<dbReference type="InterPro" id="IPR011766">
    <property type="entry name" value="TPP_enzyme_TPP-bd"/>
</dbReference>
<dbReference type="CDD" id="cd07035">
    <property type="entry name" value="TPP_PYR_POX_like"/>
    <property type="match status" value="1"/>
</dbReference>
<name>A0A381PZC5_9ZZZZ</name>
<sequence>MTMMTGGQAVAETLSAVGVKHVFGIVSVHNLPIYDALSLQPDIKVINVRHEQAAAHAADAYSRVTGELGVVLTSTGPGAVNAVPGIFEAAFVSSRVMMITGQIESRFRGKGKGFLHEHEKQPEMLDTVCREVASVRYTEDISKELARVADDIRRGRPQPGAVEIPIDLQYRTTDVEIVGSSTVDRVAPDEALVDQAAEILRAASRPVIWAGGGVNIAGAAHELTAFAERLGAPVVTTIEGRGSIPETHPLSLGFRTDRVSGMEIFEDADAVLAVGTRFQNYATRVWTLPMPEKLVHIDVDPEVIGRNYPAAVAVVGDAKLGLDGLLNRIDTGNVDDQFVDRCRKIRASDEEAVKEEVGPDHSQIVSIIRRLLPENSPVVRDSTVPNYTWGNRLLPILQSRTSIRPAAVAIGPGLPLGMGAAIGSGHHTLVVQGDGGLQLSIGELSACAEHQIPVIVLVFNDSGYNILRIIQDNVLGRKHGTELPTVDFVKVAEGMGVDGERVEGIEQFEPALARALEREGPSVLDINMDFLAPIRLTLPAHQRSRKEE</sequence>
<dbReference type="GO" id="GO:0009099">
    <property type="term" value="P:L-valine biosynthetic process"/>
    <property type="evidence" value="ECO:0007669"/>
    <property type="project" value="TreeGrafter"/>
</dbReference>
<dbReference type="GO" id="GO:0030976">
    <property type="term" value="F:thiamine pyrophosphate binding"/>
    <property type="evidence" value="ECO:0007669"/>
    <property type="project" value="InterPro"/>
</dbReference>
<dbReference type="PANTHER" id="PTHR18968">
    <property type="entry name" value="THIAMINE PYROPHOSPHATE ENZYMES"/>
    <property type="match status" value="1"/>
</dbReference>
<dbReference type="SUPFAM" id="SSF52467">
    <property type="entry name" value="DHS-like NAD/FAD-binding domain"/>
    <property type="match status" value="1"/>
</dbReference>
<dbReference type="GO" id="GO:0050660">
    <property type="term" value="F:flavin adenine dinucleotide binding"/>
    <property type="evidence" value="ECO:0007669"/>
    <property type="project" value="TreeGrafter"/>
</dbReference>
<dbReference type="AlphaFoldDB" id="A0A381PZC5"/>
<evidence type="ECO:0000256" key="1">
    <source>
        <dbReference type="ARBA" id="ARBA00007812"/>
    </source>
</evidence>
<evidence type="ECO:0008006" key="8">
    <source>
        <dbReference type="Google" id="ProtNLM"/>
    </source>
</evidence>
<evidence type="ECO:0000259" key="5">
    <source>
        <dbReference type="Pfam" id="PF02775"/>
    </source>
</evidence>
<dbReference type="GO" id="GO:0005948">
    <property type="term" value="C:acetolactate synthase complex"/>
    <property type="evidence" value="ECO:0007669"/>
    <property type="project" value="TreeGrafter"/>
</dbReference>
<organism evidence="7">
    <name type="scientific">marine metagenome</name>
    <dbReference type="NCBI Taxonomy" id="408172"/>
    <lineage>
        <taxon>unclassified sequences</taxon>
        <taxon>metagenomes</taxon>
        <taxon>ecological metagenomes</taxon>
    </lineage>
</organism>
<dbReference type="InterPro" id="IPR012001">
    <property type="entry name" value="Thiamin_PyroP_enz_TPP-bd_dom"/>
</dbReference>
<dbReference type="Gene3D" id="3.40.50.1220">
    <property type="entry name" value="TPP-binding domain"/>
    <property type="match status" value="1"/>
</dbReference>
<feature type="domain" description="Thiamine pyrophosphate enzyme N-terminal TPP-binding" evidence="6">
    <location>
        <begin position="4"/>
        <end position="116"/>
    </location>
</feature>
<dbReference type="CDD" id="cd00568">
    <property type="entry name" value="TPP_enzymes"/>
    <property type="match status" value="1"/>
</dbReference>
<gene>
    <name evidence="7" type="ORF">METZ01_LOCUS25275</name>
</gene>
<evidence type="ECO:0000313" key="7">
    <source>
        <dbReference type="EMBL" id="SUZ72421.1"/>
    </source>
</evidence>
<protein>
    <recommendedName>
        <fullName evidence="8">Thiamine pyrophosphate-binding protein</fullName>
    </recommendedName>
</protein>
<dbReference type="GO" id="GO:0000287">
    <property type="term" value="F:magnesium ion binding"/>
    <property type="evidence" value="ECO:0007669"/>
    <property type="project" value="InterPro"/>
</dbReference>
<dbReference type="Pfam" id="PF00205">
    <property type="entry name" value="TPP_enzyme_M"/>
    <property type="match status" value="1"/>
</dbReference>
<dbReference type="InterPro" id="IPR012000">
    <property type="entry name" value="Thiamin_PyroP_enz_cen_dom"/>
</dbReference>
<evidence type="ECO:0000256" key="2">
    <source>
        <dbReference type="ARBA" id="ARBA00023052"/>
    </source>
</evidence>
<dbReference type="Pfam" id="PF02776">
    <property type="entry name" value="TPP_enzyme_N"/>
    <property type="match status" value="1"/>
</dbReference>
<comment type="similarity">
    <text evidence="1 3">Belongs to the TPP enzyme family.</text>
</comment>
<dbReference type="PANTHER" id="PTHR18968:SF13">
    <property type="entry name" value="ACETOLACTATE SYNTHASE CATALYTIC SUBUNIT, MITOCHONDRIAL"/>
    <property type="match status" value="1"/>
</dbReference>
<reference evidence="7" key="1">
    <citation type="submission" date="2018-05" db="EMBL/GenBank/DDBJ databases">
        <authorList>
            <person name="Lanie J.A."/>
            <person name="Ng W.-L."/>
            <person name="Kazmierczak K.M."/>
            <person name="Andrzejewski T.M."/>
            <person name="Davidsen T.M."/>
            <person name="Wayne K.J."/>
            <person name="Tettelin H."/>
            <person name="Glass J.I."/>
            <person name="Rusch D."/>
            <person name="Podicherti R."/>
            <person name="Tsui H.-C.T."/>
            <person name="Winkler M.E."/>
        </authorList>
    </citation>
    <scope>NUCLEOTIDE SEQUENCE</scope>
</reference>
<feature type="domain" description="Thiamine pyrophosphate enzyme central" evidence="4">
    <location>
        <begin position="193"/>
        <end position="324"/>
    </location>
</feature>
<evidence type="ECO:0000256" key="3">
    <source>
        <dbReference type="RuleBase" id="RU362132"/>
    </source>
</evidence>
<dbReference type="EMBL" id="UINC01001150">
    <property type="protein sequence ID" value="SUZ72421.1"/>
    <property type="molecule type" value="Genomic_DNA"/>
</dbReference>
<evidence type="ECO:0000259" key="6">
    <source>
        <dbReference type="Pfam" id="PF02776"/>
    </source>
</evidence>
<dbReference type="InterPro" id="IPR029035">
    <property type="entry name" value="DHS-like_NAD/FAD-binding_dom"/>
</dbReference>